<comment type="caution">
    <text evidence="2">The sequence shown here is derived from an EMBL/GenBank/DDBJ whole genome shotgun (WGS) entry which is preliminary data.</text>
</comment>
<gene>
    <name evidence="2" type="ORF">FJU31_05275</name>
</gene>
<reference evidence="2 3" key="1">
    <citation type="journal article" date="2020" name="Antonie Van Leeuwenhoek">
        <title>Stenotrophomonas cyclobalanopsidis sp. nov., isolated from the leaf spot disease of Cyclobalanopsis patelliformis.</title>
        <authorList>
            <person name="Bian D.R."/>
            <person name="Xue H."/>
            <person name="Piao C.G."/>
            <person name="Li Y."/>
        </authorList>
    </citation>
    <scope>NUCLEOTIDE SEQUENCE [LARGE SCALE GENOMIC DNA]</scope>
    <source>
        <strain evidence="2 3">TPQG1-4</strain>
    </source>
</reference>
<proteinExistence type="predicted"/>
<name>A0ABQ6T444_9GAMM</name>
<accession>A0ABQ6T444</accession>
<evidence type="ECO:0000313" key="3">
    <source>
        <dbReference type="Proteomes" id="UP000326367"/>
    </source>
</evidence>
<organism evidence="2 3">
    <name type="scientific">Stenotrophomonas cyclobalanopsidis</name>
    <dbReference type="NCBI Taxonomy" id="2771362"/>
    <lineage>
        <taxon>Bacteria</taxon>
        <taxon>Pseudomonadati</taxon>
        <taxon>Pseudomonadota</taxon>
        <taxon>Gammaproteobacteria</taxon>
        <taxon>Lysobacterales</taxon>
        <taxon>Lysobacteraceae</taxon>
        <taxon>Stenotrophomonas</taxon>
    </lineage>
</organism>
<feature type="compositionally biased region" description="Gly residues" evidence="1">
    <location>
        <begin position="1"/>
        <end position="25"/>
    </location>
</feature>
<dbReference type="EMBL" id="VYKI01000004">
    <property type="protein sequence ID" value="KAA9002286.1"/>
    <property type="molecule type" value="Genomic_DNA"/>
</dbReference>
<evidence type="ECO:0000256" key="1">
    <source>
        <dbReference type="SAM" id="MobiDB-lite"/>
    </source>
</evidence>
<dbReference type="Proteomes" id="UP000326367">
    <property type="component" value="Unassembled WGS sequence"/>
</dbReference>
<sequence>MTGIGTGAGTGARWGSGGPAVGGLSGPVFLGGLPGEVPSTHGVDPDEPKTNGPALRGRLLSEVPTSDRAGTGGIQMFLSDIDVELFGTAP</sequence>
<keyword evidence="3" id="KW-1185">Reference proteome</keyword>
<protein>
    <submittedName>
        <fullName evidence="2">Uncharacterized protein</fullName>
    </submittedName>
</protein>
<feature type="region of interest" description="Disordered" evidence="1">
    <location>
        <begin position="1"/>
        <end position="73"/>
    </location>
</feature>
<evidence type="ECO:0000313" key="2">
    <source>
        <dbReference type="EMBL" id="KAA9002286.1"/>
    </source>
</evidence>